<accession>A0A6A7Y839</accession>
<dbReference type="Pfam" id="PF07369">
    <property type="entry name" value="DUF1488"/>
    <property type="match status" value="1"/>
</dbReference>
<reference evidence="1 2" key="1">
    <citation type="submission" date="2019-09" db="EMBL/GenBank/DDBJ databases">
        <title>Segnochrobactrum spirostomi gen. nov., sp. nov., isolated from the ciliate Spirostomum cf. yagiui and description of a novel family, Segnochrobactraceae fam. nov. within the order Rhizobiales of the class Alphaproteobacteria.</title>
        <authorList>
            <person name="Akter S."/>
            <person name="Shazib S.U.A."/>
            <person name="Shin M.K."/>
        </authorList>
    </citation>
    <scope>NUCLEOTIDE SEQUENCE [LARGE SCALE GENOMIC DNA]</scope>
    <source>
        <strain evidence="1 2">Sp-1</strain>
    </source>
</reference>
<proteinExistence type="predicted"/>
<keyword evidence="2" id="KW-1185">Reference proteome</keyword>
<gene>
    <name evidence="1" type="ORF">F0357_19850</name>
</gene>
<evidence type="ECO:0000313" key="2">
    <source>
        <dbReference type="Proteomes" id="UP000332515"/>
    </source>
</evidence>
<name>A0A6A7Y839_9HYPH</name>
<protein>
    <submittedName>
        <fullName evidence="1">DUF1488 domain-containing protein</fullName>
    </submittedName>
</protein>
<organism evidence="1 2">
    <name type="scientific">Segnochrobactrum spirostomi</name>
    <dbReference type="NCBI Taxonomy" id="2608987"/>
    <lineage>
        <taxon>Bacteria</taxon>
        <taxon>Pseudomonadati</taxon>
        <taxon>Pseudomonadota</taxon>
        <taxon>Alphaproteobacteria</taxon>
        <taxon>Hyphomicrobiales</taxon>
        <taxon>Segnochrobactraceae</taxon>
        <taxon>Segnochrobactrum</taxon>
    </lineage>
</organism>
<comment type="caution">
    <text evidence="1">The sequence shown here is derived from an EMBL/GenBank/DDBJ whole genome shotgun (WGS) entry which is preliminary data.</text>
</comment>
<evidence type="ECO:0000313" key="1">
    <source>
        <dbReference type="EMBL" id="MQT14865.1"/>
    </source>
</evidence>
<dbReference type="AlphaFoldDB" id="A0A6A7Y839"/>
<dbReference type="InterPro" id="IPR009962">
    <property type="entry name" value="DUF1488"/>
</dbReference>
<dbReference type="EMBL" id="VWNA01000002">
    <property type="protein sequence ID" value="MQT14865.1"/>
    <property type="molecule type" value="Genomic_DNA"/>
</dbReference>
<dbReference type="Proteomes" id="UP000332515">
    <property type="component" value="Unassembled WGS sequence"/>
</dbReference>
<sequence length="91" mass="10141">MTLAFPNPSRSLDKMRNAVRFTGYDGMFEVPFLVDVRALVKSPVELRMSDSLETACLDTFDSMRNVIYAAAAKAYQNGRSAPYILTAADIR</sequence>